<dbReference type="InterPro" id="IPR036179">
    <property type="entry name" value="Ig-like_dom_sf"/>
</dbReference>
<proteinExistence type="predicted"/>
<dbReference type="OrthoDB" id="6159398at2759"/>
<dbReference type="SMART" id="SM00409">
    <property type="entry name" value="IG"/>
    <property type="match status" value="2"/>
</dbReference>
<dbReference type="PANTHER" id="PTHR12080">
    <property type="entry name" value="SIGNALING LYMPHOCYTIC ACTIVATION MOLECULE"/>
    <property type="match status" value="1"/>
</dbReference>
<evidence type="ECO:0000313" key="8">
    <source>
        <dbReference type="Proteomes" id="UP001148018"/>
    </source>
</evidence>
<dbReference type="InterPro" id="IPR013783">
    <property type="entry name" value="Ig-like_fold"/>
</dbReference>
<comment type="subcellular location">
    <subcellularLocation>
        <location evidence="1">Membrane</location>
    </subcellularLocation>
</comment>
<evidence type="ECO:0000256" key="1">
    <source>
        <dbReference type="ARBA" id="ARBA00004370"/>
    </source>
</evidence>
<evidence type="ECO:0000256" key="4">
    <source>
        <dbReference type="ARBA" id="ARBA00023180"/>
    </source>
</evidence>
<organism evidence="7 8">
    <name type="scientific">Muraenolepis orangiensis</name>
    <name type="common">Patagonian moray cod</name>
    <dbReference type="NCBI Taxonomy" id="630683"/>
    <lineage>
        <taxon>Eukaryota</taxon>
        <taxon>Metazoa</taxon>
        <taxon>Chordata</taxon>
        <taxon>Craniata</taxon>
        <taxon>Vertebrata</taxon>
        <taxon>Euteleostomi</taxon>
        <taxon>Actinopterygii</taxon>
        <taxon>Neopterygii</taxon>
        <taxon>Teleostei</taxon>
        <taxon>Neoteleostei</taxon>
        <taxon>Acanthomorphata</taxon>
        <taxon>Zeiogadaria</taxon>
        <taxon>Gadariae</taxon>
        <taxon>Gadiformes</taxon>
        <taxon>Muraenolepidoidei</taxon>
        <taxon>Muraenolepididae</taxon>
        <taxon>Muraenolepis</taxon>
    </lineage>
</organism>
<keyword evidence="4" id="KW-0325">Glycoprotein</keyword>
<dbReference type="InterPro" id="IPR007110">
    <property type="entry name" value="Ig-like_dom"/>
</dbReference>
<dbReference type="AlphaFoldDB" id="A0A9Q0II02"/>
<evidence type="ECO:0000259" key="6">
    <source>
        <dbReference type="PROSITE" id="PS50835"/>
    </source>
</evidence>
<dbReference type="Proteomes" id="UP001148018">
    <property type="component" value="Unassembled WGS sequence"/>
</dbReference>
<dbReference type="SUPFAM" id="SSF48726">
    <property type="entry name" value="Immunoglobulin"/>
    <property type="match status" value="2"/>
</dbReference>
<reference evidence="7" key="1">
    <citation type="submission" date="2022-07" db="EMBL/GenBank/DDBJ databases">
        <title>Chromosome-level genome of Muraenolepis orangiensis.</title>
        <authorList>
            <person name="Kim J."/>
        </authorList>
    </citation>
    <scope>NUCLEOTIDE SEQUENCE</scope>
    <source>
        <strain evidence="7">KU_S4_2022</strain>
        <tissue evidence="7">Muscle</tissue>
    </source>
</reference>
<dbReference type="InterPro" id="IPR003598">
    <property type="entry name" value="Ig_sub2"/>
</dbReference>
<feature type="signal peptide" evidence="5">
    <location>
        <begin position="1"/>
        <end position="28"/>
    </location>
</feature>
<dbReference type="SMART" id="SM00408">
    <property type="entry name" value="IGc2"/>
    <property type="match status" value="1"/>
</dbReference>
<dbReference type="PROSITE" id="PS50835">
    <property type="entry name" value="IG_LIKE"/>
    <property type="match status" value="1"/>
</dbReference>
<protein>
    <recommendedName>
        <fullName evidence="6">Ig-like domain-containing protein</fullName>
    </recommendedName>
</protein>
<dbReference type="EMBL" id="JANIIK010000109">
    <property type="protein sequence ID" value="KAJ3597746.1"/>
    <property type="molecule type" value="Genomic_DNA"/>
</dbReference>
<dbReference type="Pfam" id="PF13927">
    <property type="entry name" value="Ig_3"/>
    <property type="match status" value="1"/>
</dbReference>
<keyword evidence="2 5" id="KW-0732">Signal</keyword>
<dbReference type="PANTHER" id="PTHR12080:SF48">
    <property type="entry name" value="IMMUNOGLOBULIN SUBTYPE DOMAIN-CONTAINING PROTEIN"/>
    <property type="match status" value="1"/>
</dbReference>
<evidence type="ECO:0000256" key="3">
    <source>
        <dbReference type="ARBA" id="ARBA00023136"/>
    </source>
</evidence>
<evidence type="ECO:0000313" key="7">
    <source>
        <dbReference type="EMBL" id="KAJ3597746.1"/>
    </source>
</evidence>
<sequence length="299" mass="32070">MALWSHGAPAFSSSQWLGLVSFMVHSLGTLDSLGRKWRGTESKKLEVQCDVSPVSDAVGCHAICWGLSTGFHQVQRQHSHLPGGPCHGDGLLLDCLNGTVGQNVLFKTTLPSPTETPFSTVSWRQEDINIITSSVSDTINPIYLGRINLTRSTGSLELFNLTLDDSGQYDVFIQPQSGFPLTGECTLHVFVRVSNVTITDTSDTTYPLEFSSSVSLSCSVSTGSSLSYRWTNASSEVTASSVGVQLDHGGSTLTILNLTRYDRGPYTCQVSNPVSGGASESLTLNPSCKSHNPTLALTF</sequence>
<dbReference type="Gene3D" id="2.60.40.10">
    <property type="entry name" value="Immunoglobulins"/>
    <property type="match status" value="2"/>
</dbReference>
<accession>A0A9Q0II02</accession>
<dbReference type="InterPro" id="IPR003599">
    <property type="entry name" value="Ig_sub"/>
</dbReference>
<keyword evidence="3" id="KW-0472">Membrane</keyword>
<evidence type="ECO:0000256" key="2">
    <source>
        <dbReference type="ARBA" id="ARBA00022729"/>
    </source>
</evidence>
<gene>
    <name evidence="7" type="ORF">NHX12_001263</name>
</gene>
<evidence type="ECO:0000256" key="5">
    <source>
        <dbReference type="SAM" id="SignalP"/>
    </source>
</evidence>
<comment type="caution">
    <text evidence="7">The sequence shown here is derived from an EMBL/GenBank/DDBJ whole genome shotgun (WGS) entry which is preliminary data.</text>
</comment>
<feature type="domain" description="Ig-like" evidence="6">
    <location>
        <begin position="194"/>
        <end position="285"/>
    </location>
</feature>
<name>A0A9Q0II02_9TELE</name>
<dbReference type="InterPro" id="IPR015631">
    <property type="entry name" value="CD2/SLAM_rcpt"/>
</dbReference>
<keyword evidence="8" id="KW-1185">Reference proteome</keyword>
<feature type="chain" id="PRO_5040481416" description="Ig-like domain-containing protein" evidence="5">
    <location>
        <begin position="29"/>
        <end position="299"/>
    </location>
</feature>
<dbReference type="GO" id="GO:0016020">
    <property type="term" value="C:membrane"/>
    <property type="evidence" value="ECO:0007669"/>
    <property type="project" value="UniProtKB-SubCell"/>
</dbReference>